<protein>
    <submittedName>
        <fullName evidence="2">F-box/LRR-repeat protein</fullName>
    </submittedName>
</protein>
<dbReference type="SUPFAM" id="SSF52058">
    <property type="entry name" value="L domain-like"/>
    <property type="match status" value="1"/>
</dbReference>
<comment type="caution">
    <text evidence="2">The sequence shown here is derived from an EMBL/GenBank/DDBJ whole genome shotgun (WGS) entry which is preliminary data.</text>
</comment>
<evidence type="ECO:0000259" key="1">
    <source>
        <dbReference type="SMART" id="SM00256"/>
    </source>
</evidence>
<dbReference type="Proteomes" id="UP000275267">
    <property type="component" value="Unassembled WGS sequence"/>
</dbReference>
<organism evidence="2 3">
    <name type="scientific">Panicum miliaceum</name>
    <name type="common">Proso millet</name>
    <name type="synonym">Broomcorn millet</name>
    <dbReference type="NCBI Taxonomy" id="4540"/>
    <lineage>
        <taxon>Eukaryota</taxon>
        <taxon>Viridiplantae</taxon>
        <taxon>Streptophyta</taxon>
        <taxon>Embryophyta</taxon>
        <taxon>Tracheophyta</taxon>
        <taxon>Spermatophyta</taxon>
        <taxon>Magnoliopsida</taxon>
        <taxon>Liliopsida</taxon>
        <taxon>Poales</taxon>
        <taxon>Poaceae</taxon>
        <taxon>PACMAD clade</taxon>
        <taxon>Panicoideae</taxon>
        <taxon>Panicodae</taxon>
        <taxon>Paniceae</taxon>
        <taxon>Panicinae</taxon>
        <taxon>Panicum</taxon>
        <taxon>Panicum sect. Panicum</taxon>
    </lineage>
</organism>
<dbReference type="InterPro" id="IPR001810">
    <property type="entry name" value="F-box_dom"/>
</dbReference>
<dbReference type="STRING" id="4540.A0A3L6SV73"/>
<accession>A0A3L6SV73</accession>
<dbReference type="AlphaFoldDB" id="A0A3L6SV73"/>
<name>A0A3L6SV73_PANMI</name>
<dbReference type="OrthoDB" id="1891924at2759"/>
<dbReference type="InterPro" id="IPR032675">
    <property type="entry name" value="LRR_dom_sf"/>
</dbReference>
<proteinExistence type="predicted"/>
<dbReference type="InterPro" id="IPR036047">
    <property type="entry name" value="F-box-like_dom_sf"/>
</dbReference>
<keyword evidence="3" id="KW-1185">Reference proteome</keyword>
<evidence type="ECO:0000313" key="2">
    <source>
        <dbReference type="EMBL" id="RLN25577.1"/>
    </source>
</evidence>
<dbReference type="Gene3D" id="3.80.10.10">
    <property type="entry name" value="Ribonuclease Inhibitor"/>
    <property type="match status" value="1"/>
</dbReference>
<dbReference type="Gene3D" id="1.20.1280.50">
    <property type="match status" value="1"/>
</dbReference>
<evidence type="ECO:0000313" key="3">
    <source>
        <dbReference type="Proteomes" id="UP000275267"/>
    </source>
</evidence>
<dbReference type="Pfam" id="PF12937">
    <property type="entry name" value="F-box-like"/>
    <property type="match status" value="1"/>
</dbReference>
<dbReference type="PANTHER" id="PTHR31639:SF256">
    <property type="entry name" value="OS07G0242900 PROTEIN"/>
    <property type="match status" value="1"/>
</dbReference>
<reference evidence="3" key="1">
    <citation type="journal article" date="2019" name="Nat. Commun.">
        <title>The genome of broomcorn millet.</title>
        <authorList>
            <person name="Zou C."/>
            <person name="Miki D."/>
            <person name="Li D."/>
            <person name="Tang Q."/>
            <person name="Xiao L."/>
            <person name="Rajput S."/>
            <person name="Deng P."/>
            <person name="Jia W."/>
            <person name="Huang R."/>
            <person name="Zhang M."/>
            <person name="Sun Y."/>
            <person name="Hu J."/>
            <person name="Fu X."/>
            <person name="Schnable P.S."/>
            <person name="Li F."/>
            <person name="Zhang H."/>
            <person name="Feng B."/>
            <person name="Zhu X."/>
            <person name="Liu R."/>
            <person name="Schnable J.C."/>
            <person name="Zhu J.-K."/>
            <person name="Zhang H."/>
        </authorList>
    </citation>
    <scope>NUCLEOTIDE SEQUENCE [LARGE SCALE GENOMIC DNA]</scope>
</reference>
<dbReference type="SMART" id="SM00256">
    <property type="entry name" value="FBOX"/>
    <property type="match status" value="1"/>
</dbReference>
<gene>
    <name evidence="2" type="ORF">C2845_PM07G29400</name>
</gene>
<sequence length="171" mass="19574">MEHLPLEVIGNILSHLGVARDVMVASAVCRKWRDACRRHLRLLSFNSDDFPRDMITRQLEIVVTQTIFQTMGLQCLSIHIDNTHEFSAAPVIAWFMYTRETLRSLSYNVRTIPNVNILEKCGRQKLEVLDLDHNTIAGVEPSYQRFTCLKSLSLRHFSIGSEPSSCCLPRT</sequence>
<dbReference type="EMBL" id="PQIB02000004">
    <property type="protein sequence ID" value="RLN25577.1"/>
    <property type="molecule type" value="Genomic_DNA"/>
</dbReference>
<feature type="domain" description="F-box" evidence="1">
    <location>
        <begin position="4"/>
        <end position="45"/>
    </location>
</feature>
<dbReference type="SUPFAM" id="SSF81383">
    <property type="entry name" value="F-box domain"/>
    <property type="match status" value="1"/>
</dbReference>
<dbReference type="PANTHER" id="PTHR31639">
    <property type="entry name" value="F-BOX PROTEIN-LIKE"/>
    <property type="match status" value="1"/>
</dbReference>